<comment type="function">
    <text evidence="9">Catalyzes the pyruvoyl-dependent decarboxylation of aspartate to produce beta-alanine.</text>
</comment>
<reference evidence="15 17" key="2">
    <citation type="submission" date="2016-05" db="EMBL/GenBank/DDBJ databases">
        <authorList>
            <person name="Prochazka B."/>
            <person name="Indra A."/>
            <person name="Hasenberger P."/>
            <person name="Blaschitz M."/>
            <person name="Wagner L."/>
            <person name="Wewalka G."/>
            <person name="Sorschag S."/>
            <person name="Schmid D."/>
            <person name="Ruppitsch W."/>
        </authorList>
    </citation>
    <scope>NUCLEOTIDE SEQUENCE [LARGE SCALE GENOMIC DNA]</scope>
    <source>
        <strain evidence="15 17">974010_12</strain>
    </source>
</reference>
<dbReference type="UniPathway" id="UPA00028">
    <property type="reaction ID" value="UER00002"/>
</dbReference>
<evidence type="ECO:0000256" key="11">
    <source>
        <dbReference type="PIRSR" id="PIRSR006246-2"/>
    </source>
</evidence>
<keyword evidence="3 9" id="KW-0210">Decarboxylase</keyword>
<dbReference type="InterPro" id="IPR009010">
    <property type="entry name" value="Asp_de-COase-like_dom_sf"/>
</dbReference>
<keyword evidence="17" id="KW-1185">Reference proteome</keyword>
<evidence type="ECO:0000313" key="17">
    <source>
        <dbReference type="Proteomes" id="UP000093336"/>
    </source>
</evidence>
<dbReference type="GO" id="GO:0006523">
    <property type="term" value="P:alanine biosynthetic process"/>
    <property type="evidence" value="ECO:0007669"/>
    <property type="project" value="InterPro"/>
</dbReference>
<evidence type="ECO:0000256" key="10">
    <source>
        <dbReference type="PIRSR" id="PIRSR006246-1"/>
    </source>
</evidence>
<dbReference type="Gene3D" id="2.40.40.20">
    <property type="match status" value="1"/>
</dbReference>
<dbReference type="AlphaFoldDB" id="A0A0W0UJB9"/>
<evidence type="ECO:0000256" key="13">
    <source>
        <dbReference type="PIRSR" id="PIRSR006246-5"/>
    </source>
</evidence>
<evidence type="ECO:0000313" key="14">
    <source>
        <dbReference type="EMBL" id="KTD08011.1"/>
    </source>
</evidence>
<dbReference type="EC" id="4.1.1.11" evidence="9"/>
<evidence type="ECO:0000256" key="4">
    <source>
        <dbReference type="ARBA" id="ARBA00022813"/>
    </source>
</evidence>
<keyword evidence="4 9" id="KW-0068">Autocatalytic cleavage</keyword>
<dbReference type="OrthoDB" id="9803983at2"/>
<dbReference type="NCBIfam" id="TIGR00223">
    <property type="entry name" value="panD"/>
    <property type="match status" value="1"/>
</dbReference>
<dbReference type="RefSeq" id="WP_058450077.1">
    <property type="nucleotide sequence ID" value="NZ_CAAAJF010000013.1"/>
</dbReference>
<dbReference type="Proteomes" id="UP000054715">
    <property type="component" value="Unassembled WGS sequence"/>
</dbReference>
<dbReference type="InterPro" id="IPR003190">
    <property type="entry name" value="Asp_decarbox"/>
</dbReference>
<evidence type="ECO:0000256" key="7">
    <source>
        <dbReference type="ARBA" id="ARBA00023270"/>
    </source>
</evidence>
<evidence type="ECO:0000256" key="5">
    <source>
        <dbReference type="ARBA" id="ARBA00023145"/>
    </source>
</evidence>
<keyword evidence="6 9" id="KW-0456">Lyase</keyword>
<protein>
    <recommendedName>
        <fullName evidence="9">Aspartate 1-decarboxylase</fullName>
        <ecNumber evidence="9">4.1.1.11</ecNumber>
    </recommendedName>
    <alternativeName>
        <fullName evidence="9">Aspartate alpha-decarboxylase</fullName>
    </alternativeName>
    <component>
        <recommendedName>
            <fullName evidence="9">Aspartate 1-decarboxylase beta chain</fullName>
        </recommendedName>
    </component>
    <component>
        <recommendedName>
            <fullName evidence="9">Aspartate 1-decarboxylase alpha chain</fullName>
        </recommendedName>
    </component>
</protein>
<feature type="binding site" evidence="9 11">
    <location>
        <begin position="74"/>
        <end position="76"/>
    </location>
    <ligand>
        <name>substrate</name>
    </ligand>
</feature>
<feature type="binding site" evidence="9 11">
    <location>
        <position position="58"/>
    </location>
    <ligand>
        <name>substrate</name>
    </ligand>
</feature>
<dbReference type="HAMAP" id="MF_00446">
    <property type="entry name" value="PanD"/>
    <property type="match status" value="1"/>
</dbReference>
<proteinExistence type="inferred from homology"/>
<keyword evidence="8 9" id="KW-0670">Pyruvate</keyword>
<organism evidence="14 16">
    <name type="scientific">Legionella jamestowniensis</name>
    <dbReference type="NCBI Taxonomy" id="455"/>
    <lineage>
        <taxon>Bacteria</taxon>
        <taxon>Pseudomonadati</taxon>
        <taxon>Pseudomonadota</taxon>
        <taxon>Gammaproteobacteria</taxon>
        <taxon>Legionellales</taxon>
        <taxon>Legionellaceae</taxon>
        <taxon>Legionella</taxon>
    </lineage>
</organism>
<keyword evidence="7 9" id="KW-0704">Schiff base</keyword>
<dbReference type="STRING" id="455.Ljam_2206"/>
<reference evidence="14 16" key="1">
    <citation type="submission" date="2015-11" db="EMBL/GenBank/DDBJ databases">
        <title>Genomic analysis of 38 Legionella species identifies large and diverse effector repertoires.</title>
        <authorList>
            <person name="Burstein D."/>
            <person name="Amaro F."/>
            <person name="Zusman T."/>
            <person name="Lifshitz Z."/>
            <person name="Cohen O."/>
            <person name="Gilbert J.A."/>
            <person name="Pupko T."/>
            <person name="Shuman H.A."/>
            <person name="Segal G."/>
        </authorList>
    </citation>
    <scope>NUCLEOTIDE SEQUENCE [LARGE SCALE GENOMIC DNA]</scope>
    <source>
        <strain evidence="14 16">JA-26-G1-E2</strain>
    </source>
</reference>
<dbReference type="GO" id="GO:0004068">
    <property type="term" value="F:aspartate 1-decarboxylase activity"/>
    <property type="evidence" value="ECO:0007669"/>
    <property type="project" value="UniProtKB-UniRule"/>
</dbReference>
<keyword evidence="2 9" id="KW-0566">Pantothenate biosynthesis</keyword>
<dbReference type="CDD" id="cd06919">
    <property type="entry name" value="Asp_decarbox"/>
    <property type="match status" value="1"/>
</dbReference>
<feature type="active site" description="Proton donor" evidence="9 10">
    <location>
        <position position="59"/>
    </location>
</feature>
<comment type="cofactor">
    <cofactor evidence="9 10">
        <name>pyruvate</name>
        <dbReference type="ChEBI" id="CHEBI:15361"/>
    </cofactor>
    <text evidence="9 10">Binds 1 pyruvoyl group covalently per subunit.</text>
</comment>
<comment type="PTM">
    <text evidence="9 12">Is synthesized initially as an inactive proenzyme, which is activated by self-cleavage at a specific serine bond to produce a beta-subunit with a hydroxyl group at its C-terminus and an alpha-subunit with a pyruvoyl group at its N-terminus.</text>
</comment>
<comment type="similarity">
    <text evidence="9">Belongs to the PanD family.</text>
</comment>
<dbReference type="Proteomes" id="UP000093336">
    <property type="component" value="Unassembled WGS sequence"/>
</dbReference>
<evidence type="ECO:0000256" key="8">
    <source>
        <dbReference type="ARBA" id="ARBA00023317"/>
    </source>
</evidence>
<dbReference type="EMBL" id="LYOZ01000045">
    <property type="protein sequence ID" value="OCH97300.1"/>
    <property type="molecule type" value="Genomic_DNA"/>
</dbReference>
<comment type="pathway">
    <text evidence="9">Cofactor biosynthesis; (R)-pantothenate biosynthesis; beta-alanine from L-aspartate: step 1/1.</text>
</comment>
<comment type="catalytic activity">
    <reaction evidence="9">
        <text>L-aspartate + H(+) = beta-alanine + CO2</text>
        <dbReference type="Rhea" id="RHEA:19497"/>
        <dbReference type="ChEBI" id="CHEBI:15378"/>
        <dbReference type="ChEBI" id="CHEBI:16526"/>
        <dbReference type="ChEBI" id="CHEBI:29991"/>
        <dbReference type="ChEBI" id="CHEBI:57966"/>
        <dbReference type="EC" id="4.1.1.11"/>
    </reaction>
</comment>
<evidence type="ECO:0000256" key="12">
    <source>
        <dbReference type="PIRSR" id="PIRSR006246-3"/>
    </source>
</evidence>
<dbReference type="GO" id="GO:0005829">
    <property type="term" value="C:cytosol"/>
    <property type="evidence" value="ECO:0007669"/>
    <property type="project" value="TreeGrafter"/>
</dbReference>
<dbReference type="SUPFAM" id="SSF50692">
    <property type="entry name" value="ADC-like"/>
    <property type="match status" value="1"/>
</dbReference>
<comment type="caution">
    <text evidence="14">The sequence shown here is derived from an EMBL/GenBank/DDBJ whole genome shotgun (WGS) entry which is preliminary data.</text>
</comment>
<evidence type="ECO:0000256" key="3">
    <source>
        <dbReference type="ARBA" id="ARBA00022793"/>
    </source>
</evidence>
<evidence type="ECO:0000256" key="6">
    <source>
        <dbReference type="ARBA" id="ARBA00023239"/>
    </source>
</evidence>
<dbReference type="GO" id="GO:0015940">
    <property type="term" value="P:pantothenate biosynthetic process"/>
    <property type="evidence" value="ECO:0007669"/>
    <property type="project" value="UniProtKB-UniRule"/>
</dbReference>
<evidence type="ECO:0000256" key="2">
    <source>
        <dbReference type="ARBA" id="ARBA00022655"/>
    </source>
</evidence>
<dbReference type="PANTHER" id="PTHR21012:SF0">
    <property type="entry name" value="ASPARTATE 1-DECARBOXYLASE"/>
    <property type="match status" value="1"/>
</dbReference>
<feature type="chain" id="PRO_5014001183" description="Aspartate 1-decarboxylase alpha chain" evidence="9 13">
    <location>
        <begin position="26"/>
        <end position="135"/>
    </location>
</feature>
<accession>A0A0W0UJB9</accession>
<name>A0A0W0UJB9_9GAMM</name>
<dbReference type="PATRIC" id="fig|455.5.peg.2325"/>
<dbReference type="PIRSF" id="PIRSF006246">
    <property type="entry name" value="Asp_decarbox"/>
    <property type="match status" value="1"/>
</dbReference>
<dbReference type="PANTHER" id="PTHR21012">
    <property type="entry name" value="ASPARTATE 1-DECARBOXYLASE"/>
    <property type="match status" value="1"/>
</dbReference>
<keyword evidence="1 9" id="KW-0963">Cytoplasm</keyword>
<feature type="modified residue" description="Pyruvic acid (Ser)" evidence="9 12">
    <location>
        <position position="26"/>
    </location>
</feature>
<sequence>MFYRKMLKSKIHRARVTQADLDYEGSITIAPELLIAANILPNEAVNVWNVTAGTRFETYAITGEEYSTEICVNGAAAHLVTPGDIIIIASFIQMPDEICQHHQPIVIFVDHSNRMQEVRPEIRGKKLLTPEENLV</sequence>
<evidence type="ECO:0000313" key="16">
    <source>
        <dbReference type="Proteomes" id="UP000054715"/>
    </source>
</evidence>
<evidence type="ECO:0000256" key="1">
    <source>
        <dbReference type="ARBA" id="ARBA00022490"/>
    </source>
</evidence>
<feature type="active site" description="Schiff-base intermediate with substrate; via pyruvic acid" evidence="9 10">
    <location>
        <position position="26"/>
    </location>
</feature>
<comment type="subunit">
    <text evidence="9">Heterooctamer of four alpha and four beta subunits.</text>
</comment>
<evidence type="ECO:0000313" key="15">
    <source>
        <dbReference type="EMBL" id="OCH97300.1"/>
    </source>
</evidence>
<evidence type="ECO:0000256" key="9">
    <source>
        <dbReference type="HAMAP-Rule" id="MF_00446"/>
    </source>
</evidence>
<feature type="chain" id="PRO_5014001185" description="Aspartate 1-decarboxylase beta chain" evidence="9 13">
    <location>
        <begin position="1"/>
        <end position="25"/>
    </location>
</feature>
<gene>
    <name evidence="9 14" type="primary">panD</name>
    <name evidence="15" type="ORF">A8135_03315</name>
    <name evidence="14" type="ORF">Ljam_2206</name>
</gene>
<comment type="subcellular location">
    <subcellularLocation>
        <location evidence="9">Cytoplasm</location>
    </subcellularLocation>
</comment>
<dbReference type="Pfam" id="PF02261">
    <property type="entry name" value="Asp_decarbox"/>
    <property type="match status" value="1"/>
</dbReference>
<dbReference type="EMBL" id="LNYG01000013">
    <property type="protein sequence ID" value="KTD08011.1"/>
    <property type="molecule type" value="Genomic_DNA"/>
</dbReference>
<keyword evidence="5 9" id="KW-0865">Zymogen</keyword>